<dbReference type="AlphaFoldDB" id="S0DG09"/>
<dbReference type="PROSITE" id="PS00166">
    <property type="entry name" value="ENOYL_COA_HYDRATASE"/>
    <property type="match status" value="1"/>
</dbReference>
<dbReference type="InterPro" id="IPR001753">
    <property type="entry name" value="Enoyl-CoA_hydra/iso"/>
</dbReference>
<dbReference type="PANTHER" id="PTHR11941">
    <property type="entry name" value="ENOYL-COA HYDRATASE-RELATED"/>
    <property type="match status" value="1"/>
</dbReference>
<comment type="similarity">
    <text evidence="1">Belongs to the enoyl-CoA hydratase/isomerase family.</text>
</comment>
<name>S0DG09_9ZZZZ</name>
<evidence type="ECO:0000313" key="3">
    <source>
        <dbReference type="EMBL" id="CCO20851.1"/>
    </source>
</evidence>
<dbReference type="FunFam" id="1.10.12.10:FF:000001">
    <property type="entry name" value="Probable enoyl-CoA hydratase, mitochondrial"/>
    <property type="match status" value="1"/>
</dbReference>
<accession>S0DG09</accession>
<sequence length="258" mass="26652">MNYLIYEVKNQIGLLTINRPKVLNALNSGVIAELDQILDGIAASGIRCLIVTGAGEKAFVAGADIAEMKDFTAAEAAAFSGEGNAVIAKLESLPCPTIAAVNGFALGGGCELALACDIRAASETAVFGFPETSLGIIPGYGGVQRLARLVGISKAKELVFTCGRISAGEAQVLGLVNMTAQPTELMAACMVMAGKIAKNAPVAVRAAKKVVNLSVGKTLSASVCLEAKPFASCFKTQDQKEAMNAFLEKRKHAPFTGA</sequence>
<evidence type="ECO:0000256" key="2">
    <source>
        <dbReference type="ARBA" id="ARBA00023239"/>
    </source>
</evidence>
<dbReference type="CDD" id="cd06558">
    <property type="entry name" value="crotonase-like"/>
    <property type="match status" value="1"/>
</dbReference>
<dbReference type="Gene3D" id="3.90.226.10">
    <property type="entry name" value="2-enoyl-CoA Hydratase, Chain A, domain 1"/>
    <property type="match status" value="1"/>
</dbReference>
<dbReference type="GO" id="GO:0006635">
    <property type="term" value="P:fatty acid beta-oxidation"/>
    <property type="evidence" value="ECO:0007669"/>
    <property type="project" value="TreeGrafter"/>
</dbReference>
<reference evidence="3" key="2">
    <citation type="journal article" date="2013" name="Biotechnol. Biofuels">
        <title>Mining for hemicellulases in the fungus-growing termite Pseudacanthotermes militaris using functional metagenomics.</title>
        <authorList>
            <person name="Bastien G."/>
            <person name="Arnal G."/>
            <person name="Bozonnet S."/>
            <person name="Laguerre S."/>
            <person name="Ferreira F."/>
            <person name="Faure R."/>
            <person name="Henrissat B."/>
            <person name="Lefevre F."/>
            <person name="Robe P."/>
            <person name="Bouchez O."/>
            <person name="Noirot C."/>
            <person name="Dumon C."/>
            <person name="O'Donohue M."/>
        </authorList>
    </citation>
    <scope>NUCLEOTIDE SEQUENCE</scope>
</reference>
<dbReference type="InterPro" id="IPR014748">
    <property type="entry name" value="Enoyl-CoA_hydra_C"/>
</dbReference>
<organism evidence="3">
    <name type="scientific">termite gut metagenome</name>
    <dbReference type="NCBI Taxonomy" id="433724"/>
    <lineage>
        <taxon>unclassified sequences</taxon>
        <taxon>metagenomes</taxon>
        <taxon>organismal metagenomes</taxon>
    </lineage>
</organism>
<keyword evidence="2" id="KW-0456">Lyase</keyword>
<reference evidence="3" key="1">
    <citation type="submission" date="2012-10" db="EMBL/GenBank/DDBJ databases">
        <authorList>
            <person name="Sandrine L."/>
        </authorList>
    </citation>
    <scope>NUCLEOTIDE SEQUENCE</scope>
</reference>
<evidence type="ECO:0000256" key="1">
    <source>
        <dbReference type="ARBA" id="ARBA00005254"/>
    </source>
</evidence>
<dbReference type="EMBL" id="HF548270">
    <property type="protein sequence ID" value="CCO20851.1"/>
    <property type="molecule type" value="Genomic_DNA"/>
</dbReference>
<dbReference type="FunFam" id="3.90.226.10:FF:000009">
    <property type="entry name" value="Carnitinyl-CoA dehydratase"/>
    <property type="match status" value="1"/>
</dbReference>
<gene>
    <name evidence="3" type="ORF">BN138_39</name>
</gene>
<dbReference type="PANTHER" id="PTHR11941:SF54">
    <property type="entry name" value="ENOYL-COA HYDRATASE, MITOCHONDRIAL"/>
    <property type="match status" value="1"/>
</dbReference>
<dbReference type="SUPFAM" id="SSF52096">
    <property type="entry name" value="ClpP/crotonase"/>
    <property type="match status" value="1"/>
</dbReference>
<dbReference type="Gene3D" id="1.10.12.10">
    <property type="entry name" value="Lyase 2-enoyl-coa Hydratase, Chain A, domain 2"/>
    <property type="match status" value="1"/>
</dbReference>
<dbReference type="Pfam" id="PF00378">
    <property type="entry name" value="ECH_1"/>
    <property type="match status" value="1"/>
</dbReference>
<protein>
    <submittedName>
        <fullName evidence="3">Putative 3-hydroxybutyryl-CoA dehydratase</fullName>
    </submittedName>
</protein>
<dbReference type="InterPro" id="IPR029045">
    <property type="entry name" value="ClpP/crotonase-like_dom_sf"/>
</dbReference>
<dbReference type="GO" id="GO:0016836">
    <property type="term" value="F:hydro-lyase activity"/>
    <property type="evidence" value="ECO:0007669"/>
    <property type="project" value="UniProtKB-ARBA"/>
</dbReference>
<proteinExistence type="inferred from homology"/>
<dbReference type="InterPro" id="IPR018376">
    <property type="entry name" value="Enoyl-CoA_hyd/isom_CS"/>
</dbReference>